<dbReference type="GeneTree" id="ENSGT00390000013080"/>
<gene>
    <name evidence="8" type="primary">SGSH</name>
</gene>
<protein>
    <recommendedName>
        <fullName evidence="7">Sulfatase N-terminal domain-containing protein</fullName>
    </recommendedName>
</protein>
<keyword evidence="4" id="KW-0378">Hydrolase</keyword>
<name>A0A3P8YPU8_ESOLU</name>
<dbReference type="Proteomes" id="UP000265140">
    <property type="component" value="Chromosome 9"/>
</dbReference>
<reference evidence="8" key="3">
    <citation type="submission" date="2025-08" db="UniProtKB">
        <authorList>
            <consortium name="Ensembl"/>
        </authorList>
    </citation>
    <scope>IDENTIFICATION</scope>
</reference>
<dbReference type="PANTHER" id="PTHR43108">
    <property type="entry name" value="N-ACETYLGLUCOSAMINE-6-SULFATASE FAMILY MEMBER"/>
    <property type="match status" value="1"/>
</dbReference>
<reference evidence="8" key="2">
    <citation type="submission" date="2020-02" db="EMBL/GenBank/DDBJ databases">
        <title>Esox lucius (northern pike) genome, fEsoLuc1, primary haplotype.</title>
        <authorList>
            <person name="Myers G."/>
            <person name="Karagic N."/>
            <person name="Meyer A."/>
            <person name="Pippel M."/>
            <person name="Reichard M."/>
            <person name="Winkler S."/>
            <person name="Tracey A."/>
            <person name="Sims Y."/>
            <person name="Howe K."/>
            <person name="Rhie A."/>
            <person name="Formenti G."/>
            <person name="Durbin R."/>
            <person name="Fedrigo O."/>
            <person name="Jarvis E.D."/>
        </authorList>
    </citation>
    <scope>NUCLEOTIDE SEQUENCE [LARGE SCALE GENOMIC DNA]</scope>
</reference>
<dbReference type="InterPro" id="IPR024607">
    <property type="entry name" value="Sulfatase_CS"/>
</dbReference>
<evidence type="ECO:0000259" key="7">
    <source>
        <dbReference type="Pfam" id="PF00884"/>
    </source>
</evidence>
<dbReference type="PROSITE" id="PS00523">
    <property type="entry name" value="SULFATASE_1"/>
    <property type="match status" value="1"/>
</dbReference>
<dbReference type="GO" id="GO:0030200">
    <property type="term" value="P:heparan sulfate proteoglycan catabolic process"/>
    <property type="evidence" value="ECO:0007669"/>
    <property type="project" value="TreeGrafter"/>
</dbReference>
<dbReference type="InterPro" id="IPR000917">
    <property type="entry name" value="Sulfatase_N"/>
</dbReference>
<evidence type="ECO:0000313" key="9">
    <source>
        <dbReference type="Proteomes" id="UP000265140"/>
    </source>
</evidence>
<reference evidence="9" key="1">
    <citation type="journal article" date="2014" name="PLoS ONE">
        <title>The genome and linkage map of the northern pike (Esox lucius): conserved synteny revealed between the salmonid sister group and the Neoteleostei.</title>
        <authorList>
            <person name="Rondeau E.B."/>
            <person name="Minkley D.R."/>
            <person name="Leong J.S."/>
            <person name="Messmer A.M."/>
            <person name="Jantzen J.R."/>
            <person name="von Schalburg K.R."/>
            <person name="Lemon C."/>
            <person name="Bird N.H."/>
            <person name="Koop B.F."/>
        </authorList>
    </citation>
    <scope>NUCLEOTIDE SEQUENCE</scope>
</reference>
<keyword evidence="3 6" id="KW-0732">Signal</keyword>
<keyword evidence="9" id="KW-1185">Reference proteome</keyword>
<evidence type="ECO:0000256" key="3">
    <source>
        <dbReference type="ARBA" id="ARBA00022729"/>
    </source>
</evidence>
<comment type="cofactor">
    <cofactor evidence="1">
        <name>Ca(2+)</name>
        <dbReference type="ChEBI" id="CHEBI:29108"/>
    </cofactor>
</comment>
<dbReference type="OrthoDB" id="10012954at2759"/>
<dbReference type="Gene3D" id="3.40.720.10">
    <property type="entry name" value="Alkaline Phosphatase, subunit A"/>
    <property type="match status" value="1"/>
</dbReference>
<dbReference type="InterPro" id="IPR017850">
    <property type="entry name" value="Alkaline_phosphatase_core_sf"/>
</dbReference>
<dbReference type="AlphaFoldDB" id="A0A3P8YPU8"/>
<feature type="chain" id="PRO_5044275453" description="Sulfatase N-terminal domain-containing protein" evidence="6">
    <location>
        <begin position="19"/>
        <end position="539"/>
    </location>
</feature>
<dbReference type="STRING" id="8010.ENSELUP00000018580"/>
<proteinExistence type="inferred from homology"/>
<accession>A0A3P8YPU8</accession>
<comment type="similarity">
    <text evidence="2">Belongs to the sulfatase family.</text>
</comment>
<evidence type="ECO:0000313" key="8">
    <source>
        <dbReference type="Ensembl" id="ENSELUP00000018580.3"/>
    </source>
</evidence>
<feature type="domain" description="Sulfatase N-terminal" evidence="7">
    <location>
        <begin position="23"/>
        <end position="361"/>
    </location>
</feature>
<evidence type="ECO:0000256" key="2">
    <source>
        <dbReference type="ARBA" id="ARBA00008779"/>
    </source>
</evidence>
<evidence type="ECO:0000256" key="1">
    <source>
        <dbReference type="ARBA" id="ARBA00001913"/>
    </source>
</evidence>
<evidence type="ECO:0000256" key="4">
    <source>
        <dbReference type="ARBA" id="ARBA00022801"/>
    </source>
</evidence>
<dbReference type="GO" id="GO:0006027">
    <property type="term" value="P:glycosaminoglycan catabolic process"/>
    <property type="evidence" value="ECO:0007669"/>
    <property type="project" value="TreeGrafter"/>
</dbReference>
<dbReference type="Pfam" id="PF00884">
    <property type="entry name" value="Sulfatase"/>
    <property type="match status" value="1"/>
</dbReference>
<organism evidence="8 9">
    <name type="scientific">Esox lucius</name>
    <name type="common">Northern pike</name>
    <dbReference type="NCBI Taxonomy" id="8010"/>
    <lineage>
        <taxon>Eukaryota</taxon>
        <taxon>Metazoa</taxon>
        <taxon>Chordata</taxon>
        <taxon>Craniata</taxon>
        <taxon>Vertebrata</taxon>
        <taxon>Euteleostomi</taxon>
        <taxon>Actinopterygii</taxon>
        <taxon>Neopterygii</taxon>
        <taxon>Teleostei</taxon>
        <taxon>Protacanthopterygii</taxon>
        <taxon>Esociformes</taxon>
        <taxon>Esocidae</taxon>
        <taxon>Esox</taxon>
    </lineage>
</organism>
<dbReference type="Ensembl" id="ENSELUT00000028498.3">
    <property type="protein sequence ID" value="ENSELUP00000018580.3"/>
    <property type="gene ID" value="ENSELUG00000000729.3"/>
</dbReference>
<evidence type="ECO:0000256" key="5">
    <source>
        <dbReference type="ARBA" id="ARBA00023180"/>
    </source>
</evidence>
<feature type="signal peptide" evidence="6">
    <location>
        <begin position="1"/>
        <end position="18"/>
    </location>
</feature>
<reference evidence="8" key="4">
    <citation type="submission" date="2025-09" db="UniProtKB">
        <authorList>
            <consortium name="Ensembl"/>
        </authorList>
    </citation>
    <scope>IDENTIFICATION</scope>
</reference>
<dbReference type="Bgee" id="ENSELUG00000000729">
    <property type="expression patterns" value="Expressed in testis and 15 other cell types or tissues"/>
</dbReference>
<dbReference type="SUPFAM" id="SSF53649">
    <property type="entry name" value="Alkaline phosphatase-like"/>
    <property type="match status" value="1"/>
</dbReference>
<dbReference type="GO" id="GO:0016250">
    <property type="term" value="F:N-sulfoglucosamine sulfohydrolase activity"/>
    <property type="evidence" value="ECO:0007669"/>
    <property type="project" value="TreeGrafter"/>
</dbReference>
<dbReference type="CDD" id="cd16027">
    <property type="entry name" value="SGSH"/>
    <property type="match status" value="1"/>
</dbReference>
<evidence type="ECO:0000256" key="6">
    <source>
        <dbReference type="SAM" id="SignalP"/>
    </source>
</evidence>
<keyword evidence="5" id="KW-0325">Glycoprotein</keyword>
<dbReference type="PANTHER" id="PTHR43108:SF6">
    <property type="entry name" value="N-SULPHOGLUCOSAMINE SULPHOHYDROLASE"/>
    <property type="match status" value="1"/>
</dbReference>
<sequence>MAFAHNVLLLLGVVCCIGETKKRNVLLIIADDAGFETSVYNNTVVRTPHLAALGLRSLVFQNAFTSVSSCSPSRSSILTGLPQHQNGMYGLHQGVHHFNSFDGVQSLPMLLGQADIRTGIIGKKHVGPGPVYPFDFAYTEENNSVLQVGRNITRIKLLVRKFFQTQREEVEERPFLLYVAFHDTHRCGHSQPQYGAFCEKFGNGQSGMGRIPDWKPEYYSPDQVKVRCHCRHHHLIEYNAIIIGHIKHWLVLLTQVPPFVPDTPAARADLSAQYTTVSRLDQGIGLVLAELRAAGYENDTLVIYSSDNGIPFPNGRTNLYGSGVAEPMLVSSPEHRERWGEASQAYVSLLDITPTILDWFSVPYPTYRLPGAPNTPVGLTGRSLLPALVTEPSDWHTVYASQSLHEVTMYYPIRSIHQGAYRLLHNLHYRMPFPIDQDFYVSPTFQDLLNSTVAGRPTGWFKTLQQYYYRDRWELFDLRSDPEETVNLAGDSALAPVLASLRDRLVKWQWDTGDPWVCEPDAVLEDKLEPRCRPLYNGL</sequence>